<evidence type="ECO:0000256" key="1">
    <source>
        <dbReference type="SAM" id="Phobius"/>
    </source>
</evidence>
<gene>
    <name evidence="2" type="ORF">GWK08_14325</name>
</gene>
<keyword evidence="1" id="KW-0812">Transmembrane</keyword>
<reference evidence="2 3" key="1">
    <citation type="submission" date="2020-01" db="EMBL/GenBank/DDBJ databases">
        <title>Leptobacterium flavescens.</title>
        <authorList>
            <person name="Wang G."/>
        </authorList>
    </citation>
    <scope>NUCLEOTIDE SEQUENCE [LARGE SCALE GENOMIC DNA]</scope>
    <source>
        <strain evidence="2 3">KCTC 22160</strain>
    </source>
</reference>
<name>A0A6P0URM6_9FLAO</name>
<feature type="transmembrane region" description="Helical" evidence="1">
    <location>
        <begin position="112"/>
        <end position="130"/>
    </location>
</feature>
<feature type="transmembrane region" description="Helical" evidence="1">
    <location>
        <begin position="12"/>
        <end position="34"/>
    </location>
</feature>
<dbReference type="AlphaFoldDB" id="A0A6P0URM6"/>
<protein>
    <submittedName>
        <fullName evidence="2">Uncharacterized protein</fullName>
    </submittedName>
</protein>
<organism evidence="2 3">
    <name type="scientific">Leptobacterium flavescens</name>
    <dbReference type="NCBI Taxonomy" id="472055"/>
    <lineage>
        <taxon>Bacteria</taxon>
        <taxon>Pseudomonadati</taxon>
        <taxon>Bacteroidota</taxon>
        <taxon>Flavobacteriia</taxon>
        <taxon>Flavobacteriales</taxon>
        <taxon>Flavobacteriaceae</taxon>
        <taxon>Leptobacterium</taxon>
    </lineage>
</organism>
<feature type="transmembrane region" description="Helical" evidence="1">
    <location>
        <begin position="83"/>
        <end position="106"/>
    </location>
</feature>
<evidence type="ECO:0000313" key="2">
    <source>
        <dbReference type="EMBL" id="NER14628.1"/>
    </source>
</evidence>
<dbReference type="RefSeq" id="WP_163607913.1">
    <property type="nucleotide sequence ID" value="NZ_JAABOO010000003.1"/>
</dbReference>
<keyword evidence="1" id="KW-0472">Membrane</keyword>
<keyword evidence="1" id="KW-1133">Transmembrane helix</keyword>
<comment type="caution">
    <text evidence="2">The sequence shown here is derived from an EMBL/GenBank/DDBJ whole genome shotgun (WGS) entry which is preliminary data.</text>
</comment>
<keyword evidence="3" id="KW-1185">Reference proteome</keyword>
<dbReference type="EMBL" id="JAABOO010000003">
    <property type="protein sequence ID" value="NER14628.1"/>
    <property type="molecule type" value="Genomic_DNA"/>
</dbReference>
<proteinExistence type="predicted"/>
<evidence type="ECO:0000313" key="3">
    <source>
        <dbReference type="Proteomes" id="UP000468581"/>
    </source>
</evidence>
<sequence>MGKSNKIPWLKITGWAILIHALLIVTSILEVFIFSTLIKPNRDEVFYEQHAKVTAPYIAIIAGFVLIFLVARSLTRKLEKNKVLTGLLLALTYILIDVVLLFMASVNWSEHYGVFIISFLTKLLAAYLGASTNLSKVSK</sequence>
<accession>A0A6P0URM6</accession>
<feature type="transmembrane region" description="Helical" evidence="1">
    <location>
        <begin position="54"/>
        <end position="71"/>
    </location>
</feature>
<dbReference type="Proteomes" id="UP000468581">
    <property type="component" value="Unassembled WGS sequence"/>
</dbReference>